<feature type="region of interest" description="Disordered" evidence="7">
    <location>
        <begin position="546"/>
        <end position="913"/>
    </location>
</feature>
<dbReference type="GO" id="GO:0003723">
    <property type="term" value="F:RNA binding"/>
    <property type="evidence" value="ECO:0007669"/>
    <property type="project" value="TreeGrafter"/>
</dbReference>
<feature type="compositionally biased region" description="Basic and acidic residues" evidence="7">
    <location>
        <begin position="132"/>
        <end position="147"/>
    </location>
</feature>
<feature type="domain" description="C3H1-type" evidence="8">
    <location>
        <begin position="99"/>
        <end position="126"/>
    </location>
</feature>
<feature type="zinc finger region" description="C3H1-type" evidence="5">
    <location>
        <begin position="99"/>
        <end position="126"/>
    </location>
</feature>
<dbReference type="GO" id="GO:0008270">
    <property type="term" value="F:zinc ion binding"/>
    <property type="evidence" value="ECO:0007669"/>
    <property type="project" value="UniProtKB-KW"/>
</dbReference>
<keyword evidence="6" id="KW-0175">Coiled coil</keyword>
<keyword evidence="10" id="KW-1185">Reference proteome</keyword>
<keyword evidence="2" id="KW-0677">Repeat</keyword>
<evidence type="ECO:0000256" key="1">
    <source>
        <dbReference type="ARBA" id="ARBA00022723"/>
    </source>
</evidence>
<dbReference type="PROSITE" id="PS50103">
    <property type="entry name" value="ZF_C3H1"/>
    <property type="match status" value="4"/>
</dbReference>
<feature type="domain" description="C3H1-type" evidence="8">
    <location>
        <begin position="243"/>
        <end position="269"/>
    </location>
</feature>
<feature type="domain" description="C3H1-type" evidence="8">
    <location>
        <begin position="190"/>
        <end position="211"/>
    </location>
</feature>
<dbReference type="EMBL" id="JAHLQT010018664">
    <property type="protein sequence ID" value="KAG7168994.1"/>
    <property type="molecule type" value="Genomic_DNA"/>
</dbReference>
<evidence type="ECO:0000313" key="9">
    <source>
        <dbReference type="EMBL" id="KAG7168994.1"/>
    </source>
</evidence>
<feature type="compositionally biased region" description="Polar residues" evidence="7">
    <location>
        <begin position="862"/>
        <end position="882"/>
    </location>
</feature>
<name>A0A8J5MZA8_HOMAM</name>
<evidence type="ECO:0000256" key="6">
    <source>
        <dbReference type="SAM" id="Coils"/>
    </source>
</evidence>
<protein>
    <submittedName>
        <fullName evidence="9">Zinc finger CCCH domain-containing protein 10-like</fullName>
    </submittedName>
</protein>
<dbReference type="GO" id="GO:0043484">
    <property type="term" value="P:regulation of RNA splicing"/>
    <property type="evidence" value="ECO:0007669"/>
    <property type="project" value="TreeGrafter"/>
</dbReference>
<evidence type="ECO:0000259" key="8">
    <source>
        <dbReference type="PROSITE" id="PS50103"/>
    </source>
</evidence>
<evidence type="ECO:0000256" key="7">
    <source>
        <dbReference type="SAM" id="MobiDB-lite"/>
    </source>
</evidence>
<feature type="zinc finger region" description="C3H1-type" evidence="5">
    <location>
        <begin position="149"/>
        <end position="176"/>
    </location>
</feature>
<evidence type="ECO:0000256" key="4">
    <source>
        <dbReference type="ARBA" id="ARBA00022833"/>
    </source>
</evidence>
<feature type="region of interest" description="Disordered" evidence="7">
    <location>
        <begin position="1"/>
        <end position="100"/>
    </location>
</feature>
<feature type="compositionally biased region" description="Gly residues" evidence="7">
    <location>
        <begin position="884"/>
        <end position="899"/>
    </location>
</feature>
<organism evidence="9 10">
    <name type="scientific">Homarus americanus</name>
    <name type="common">American lobster</name>
    <dbReference type="NCBI Taxonomy" id="6706"/>
    <lineage>
        <taxon>Eukaryota</taxon>
        <taxon>Metazoa</taxon>
        <taxon>Ecdysozoa</taxon>
        <taxon>Arthropoda</taxon>
        <taxon>Crustacea</taxon>
        <taxon>Multicrustacea</taxon>
        <taxon>Malacostraca</taxon>
        <taxon>Eumalacostraca</taxon>
        <taxon>Eucarida</taxon>
        <taxon>Decapoda</taxon>
        <taxon>Pleocyemata</taxon>
        <taxon>Astacidea</taxon>
        <taxon>Nephropoidea</taxon>
        <taxon>Nephropidae</taxon>
        <taxon>Homarus</taxon>
    </lineage>
</organism>
<comment type="caution">
    <text evidence="9">The sequence shown here is derived from an EMBL/GenBank/DDBJ whole genome shotgun (WGS) entry which is preliminary data.</text>
</comment>
<evidence type="ECO:0000313" key="10">
    <source>
        <dbReference type="Proteomes" id="UP000747542"/>
    </source>
</evidence>
<accession>A0A8J5MZA8</accession>
<dbReference type="AlphaFoldDB" id="A0A8J5MZA8"/>
<keyword evidence="3 5" id="KW-0863">Zinc-finger</keyword>
<dbReference type="OrthoDB" id="250836at2759"/>
<feature type="zinc finger region" description="C3H1-type" evidence="5">
    <location>
        <begin position="243"/>
        <end position="269"/>
    </location>
</feature>
<keyword evidence="4 5" id="KW-0862">Zinc</keyword>
<dbReference type="Proteomes" id="UP000747542">
    <property type="component" value="Unassembled WGS sequence"/>
</dbReference>
<gene>
    <name evidence="9" type="primary">ZC3H10-L</name>
    <name evidence="9" type="ORF">Hamer_G011685</name>
</gene>
<proteinExistence type="predicted"/>
<feature type="domain" description="C3H1-type" evidence="8">
    <location>
        <begin position="149"/>
        <end position="176"/>
    </location>
</feature>
<feature type="coiled-coil region" evidence="6">
    <location>
        <begin position="400"/>
        <end position="544"/>
    </location>
</feature>
<feature type="compositionally biased region" description="Basic and acidic residues" evidence="7">
    <location>
        <begin position="590"/>
        <end position="608"/>
    </location>
</feature>
<dbReference type="PANTHER" id="PTHR12675">
    <property type="entry name" value="MUSCLEBLIND-LIKE PROTEIN"/>
    <property type="match status" value="1"/>
</dbReference>
<evidence type="ECO:0000256" key="3">
    <source>
        <dbReference type="ARBA" id="ARBA00022771"/>
    </source>
</evidence>
<feature type="compositionally biased region" description="Basic and acidic residues" evidence="7">
    <location>
        <begin position="637"/>
        <end position="749"/>
    </location>
</feature>
<evidence type="ECO:0000256" key="5">
    <source>
        <dbReference type="PROSITE-ProRule" id="PRU00723"/>
    </source>
</evidence>
<feature type="compositionally biased region" description="Basic and acidic residues" evidence="7">
    <location>
        <begin position="24"/>
        <end position="100"/>
    </location>
</feature>
<keyword evidence="1 5" id="KW-0479">Metal-binding</keyword>
<feature type="compositionally biased region" description="Basic and acidic residues" evidence="7">
    <location>
        <begin position="568"/>
        <end position="579"/>
    </location>
</feature>
<dbReference type="SMART" id="SM00356">
    <property type="entry name" value="ZnF_C3H1"/>
    <property type="match status" value="4"/>
</dbReference>
<feature type="region of interest" description="Disordered" evidence="7">
    <location>
        <begin position="124"/>
        <end position="147"/>
    </location>
</feature>
<dbReference type="InterPro" id="IPR000571">
    <property type="entry name" value="Znf_CCCH"/>
</dbReference>
<feature type="compositionally biased region" description="Basic and acidic residues" evidence="7">
    <location>
        <begin position="546"/>
        <end position="557"/>
    </location>
</feature>
<feature type="compositionally biased region" description="Polar residues" evidence="7">
    <location>
        <begin position="755"/>
        <end position="770"/>
    </location>
</feature>
<dbReference type="PANTHER" id="PTHR12675:SF6">
    <property type="entry name" value="ZINC FINGER CCCH DOMAIN-CONTAINING PROTEIN 10"/>
    <property type="match status" value="1"/>
</dbReference>
<evidence type="ECO:0000256" key="2">
    <source>
        <dbReference type="ARBA" id="ARBA00022737"/>
    </source>
</evidence>
<feature type="compositionally biased region" description="Polar residues" evidence="7">
    <location>
        <begin position="778"/>
        <end position="801"/>
    </location>
</feature>
<sequence>MATKQSPKGEEQKKVPVTAPVVNTEKEPLKVEKDCKKEDKSPSKGGKESQKDAKDPKKAGKDVKKVDTNQKNDRSRQRENSRSRDRGRHGRDDKSGHRGQEREVCRNFLHNRCDRGILCKFYHPRSSSRSRSGPDDRKRSPVRAPGEESADRVVCRDFIRNMCRRGDECRFYHPPSEPGSKKQRSSWLTFCYDFQNGHCSRSDCRFFHITKEDEETFRATGEIVPQVVDQAVRKALVLDVALTGTRPTCKEFLKGICNMQNCRFRHLSQREYEDEVFHALQDELEFVLGHPERRPSSPSRNIYSSMSTYHEPPKYGTPPVDFRDDLLAPDDLRTTLLSHSDFEPEAKRPRYFGDDPMFTPRDDYGDNQRRWDDRMDYDRERLDFNSNDSERMLQEIYNLRNDNIDLRRNLEQKIADLRDELNNVMQENVSLQHENSKLRTTANEDALNHKATLEKLTVANNNLTQDSRKTQEVVRRLELENSDIRKALEVKQKSSNAQLEKKLEALEKEVIQVRESLTKANATLKKTQEEKGQLENELQEFKKMRDHPANQRKDAHHNNAPGFNQRNDYPRDSMGKGRPEAGPPEVLYGNRRDQDMRGLKARGSDRYGSDAWESDNRGQYNQGYARRGPDPLVPDIRGPDARGPDIRGPDARGPDMRGPDARGPDMRGPDARGPDMRGPDARGPDMRGPDARGPDIRGPDARGPDMRGPDARGPDIRGLDTRGPDIRGPDSRGPEMRGLDMRSDNDRSRKWPTGGPNQPWTSLKNPNTNAPAADGSHPRSQSLLGDYQSVNDRMRTQNSSLLRGPNYPPASTPSGMSNMHEYGDMSRSQGPRGLKDQLQPENQFSSQNTSRFAERDYGLSGYDSNRNQYGSVSRSLNSSTHWQHGGGNDIGDGGRGQGLGETWNRRGKPLSNY</sequence>
<reference evidence="9" key="1">
    <citation type="journal article" date="2021" name="Sci. Adv.">
        <title>The American lobster genome reveals insights on longevity, neural, and immune adaptations.</title>
        <authorList>
            <person name="Polinski J.M."/>
            <person name="Zimin A.V."/>
            <person name="Clark K.F."/>
            <person name="Kohn A.B."/>
            <person name="Sadowski N."/>
            <person name="Timp W."/>
            <person name="Ptitsyn A."/>
            <person name="Khanna P."/>
            <person name="Romanova D.Y."/>
            <person name="Williams P."/>
            <person name="Greenwood S.J."/>
            <person name="Moroz L.L."/>
            <person name="Walt D.R."/>
            <person name="Bodnar A.G."/>
        </authorList>
    </citation>
    <scope>NUCLEOTIDE SEQUENCE</scope>
    <source>
        <strain evidence="9">GMGI-L3</strain>
    </source>
</reference>
<feature type="compositionally biased region" description="Polar residues" evidence="7">
    <location>
        <begin position="839"/>
        <end position="851"/>
    </location>
</feature>
<feature type="zinc finger region" description="C3H1-type" evidence="5">
    <location>
        <begin position="190"/>
        <end position="211"/>
    </location>
</feature>